<evidence type="ECO:0008006" key="8">
    <source>
        <dbReference type="Google" id="ProtNLM"/>
    </source>
</evidence>
<dbReference type="Gene3D" id="1.10.630.10">
    <property type="entry name" value="Cytochrome P450"/>
    <property type="match status" value="1"/>
</dbReference>
<dbReference type="InterPro" id="IPR001128">
    <property type="entry name" value="Cyt_P450"/>
</dbReference>
<dbReference type="Proteomes" id="UP000094444">
    <property type="component" value="Unassembled WGS sequence"/>
</dbReference>
<name>A0A2P5HYX9_DIAHE</name>
<keyword evidence="7" id="KW-1185">Reference proteome</keyword>
<dbReference type="CDD" id="cd11041">
    <property type="entry name" value="CYP503A1-like"/>
    <property type="match status" value="1"/>
</dbReference>
<dbReference type="SUPFAM" id="SSF48264">
    <property type="entry name" value="Cytochrome P450"/>
    <property type="match status" value="1"/>
</dbReference>
<dbReference type="GO" id="GO:0020037">
    <property type="term" value="F:heme binding"/>
    <property type="evidence" value="ECO:0007669"/>
    <property type="project" value="InterPro"/>
</dbReference>
<dbReference type="InterPro" id="IPR036396">
    <property type="entry name" value="Cyt_P450_sf"/>
</dbReference>
<dbReference type="InParanoid" id="A0A2P5HYX9"/>
<dbReference type="STRING" id="158607.A0A2P5HYX9"/>
<dbReference type="GO" id="GO:0004497">
    <property type="term" value="F:monooxygenase activity"/>
    <property type="evidence" value="ECO:0007669"/>
    <property type="project" value="InterPro"/>
</dbReference>
<accession>A0A2P5HYX9</accession>
<dbReference type="AlphaFoldDB" id="A0A2P5HYX9"/>
<dbReference type="PANTHER" id="PTHR46206">
    <property type="entry name" value="CYTOCHROME P450"/>
    <property type="match status" value="1"/>
</dbReference>
<protein>
    <recommendedName>
        <fullName evidence="8">Cytochrome P450</fullName>
    </recommendedName>
</protein>
<dbReference type="GO" id="GO:0016705">
    <property type="term" value="F:oxidoreductase activity, acting on paired donors, with incorporation or reduction of molecular oxygen"/>
    <property type="evidence" value="ECO:0007669"/>
    <property type="project" value="InterPro"/>
</dbReference>
<evidence type="ECO:0000256" key="3">
    <source>
        <dbReference type="ARBA" id="ARBA00022723"/>
    </source>
</evidence>
<dbReference type="GO" id="GO:0005506">
    <property type="term" value="F:iron ion binding"/>
    <property type="evidence" value="ECO:0007669"/>
    <property type="project" value="InterPro"/>
</dbReference>
<evidence type="ECO:0000313" key="7">
    <source>
        <dbReference type="Proteomes" id="UP000094444"/>
    </source>
</evidence>
<comment type="caution">
    <text evidence="6">The sequence shown here is derived from an EMBL/GenBank/DDBJ whole genome shotgun (WGS) entry which is preliminary data.</text>
</comment>
<keyword evidence="3" id="KW-0479">Metal-binding</keyword>
<dbReference type="Pfam" id="PF00067">
    <property type="entry name" value="p450"/>
    <property type="match status" value="1"/>
</dbReference>
<sequence length="274" mass="30132">MHRTTSRVLAGPELCRDEDFLKTSQTFTDSLFINGLVLSMLPLGPCRRWVAQILSFFHKRNLQKAMNVIFPVVNSRFESFQTRDVGGKNELDEALDAIQWSLELSEGNPTEHNPQNISSALLHNIWAGSAAPGGLATQLVFQVLTHPEYLEPLRAEAQQAIQSRGLTDKALNNMYFLDSFIREVNRLYPTGAVTCARTVMNPSGFRLHDGLTLAQGDRIAVPALAIQTSSAFFSDPLSFDGFRFSRLSAAGNTGGAEDVEQKWGAATVSDTNLA</sequence>
<evidence type="ECO:0000313" key="6">
    <source>
        <dbReference type="EMBL" id="POS75429.1"/>
    </source>
</evidence>
<comment type="cofactor">
    <cofactor evidence="1">
        <name>heme</name>
        <dbReference type="ChEBI" id="CHEBI:30413"/>
    </cofactor>
</comment>
<gene>
    <name evidence="6" type="ORF">DHEL01_v206171</name>
</gene>
<proteinExistence type="inferred from homology"/>
<keyword evidence="5" id="KW-0408">Iron</keyword>
<organism evidence="6 7">
    <name type="scientific">Diaporthe helianthi</name>
    <dbReference type="NCBI Taxonomy" id="158607"/>
    <lineage>
        <taxon>Eukaryota</taxon>
        <taxon>Fungi</taxon>
        <taxon>Dikarya</taxon>
        <taxon>Ascomycota</taxon>
        <taxon>Pezizomycotina</taxon>
        <taxon>Sordariomycetes</taxon>
        <taxon>Sordariomycetidae</taxon>
        <taxon>Diaporthales</taxon>
        <taxon>Diaporthaceae</taxon>
        <taxon>Diaporthe</taxon>
    </lineage>
</organism>
<keyword evidence="4" id="KW-0560">Oxidoreductase</keyword>
<comment type="similarity">
    <text evidence="2">Belongs to the cytochrome P450 family.</text>
</comment>
<reference evidence="6" key="1">
    <citation type="submission" date="2017-09" db="EMBL/GenBank/DDBJ databases">
        <title>Polyketide synthases of a Diaporthe helianthi virulent isolate.</title>
        <authorList>
            <person name="Baroncelli R."/>
        </authorList>
    </citation>
    <scope>NUCLEOTIDE SEQUENCE [LARGE SCALE GENOMIC DNA]</scope>
    <source>
        <strain evidence="6">7/96</strain>
    </source>
</reference>
<evidence type="ECO:0000256" key="2">
    <source>
        <dbReference type="ARBA" id="ARBA00010617"/>
    </source>
</evidence>
<dbReference type="OrthoDB" id="1844152at2759"/>
<evidence type="ECO:0000256" key="5">
    <source>
        <dbReference type="ARBA" id="ARBA00023004"/>
    </source>
</evidence>
<dbReference type="EMBL" id="MAVT02000488">
    <property type="protein sequence ID" value="POS75429.1"/>
    <property type="molecule type" value="Genomic_DNA"/>
</dbReference>
<evidence type="ECO:0000256" key="1">
    <source>
        <dbReference type="ARBA" id="ARBA00001971"/>
    </source>
</evidence>
<evidence type="ECO:0000256" key="4">
    <source>
        <dbReference type="ARBA" id="ARBA00023002"/>
    </source>
</evidence>